<organism evidence="2 3">
    <name type="scientific">Nocardioides mesophilus</name>
    <dbReference type="NCBI Taxonomy" id="433659"/>
    <lineage>
        <taxon>Bacteria</taxon>
        <taxon>Bacillati</taxon>
        <taxon>Actinomycetota</taxon>
        <taxon>Actinomycetes</taxon>
        <taxon>Propionibacteriales</taxon>
        <taxon>Nocardioidaceae</taxon>
        <taxon>Nocardioides</taxon>
    </lineage>
</organism>
<evidence type="ECO:0000256" key="1">
    <source>
        <dbReference type="SAM" id="Phobius"/>
    </source>
</evidence>
<feature type="transmembrane region" description="Helical" evidence="1">
    <location>
        <begin position="35"/>
        <end position="57"/>
    </location>
</feature>
<protein>
    <submittedName>
        <fullName evidence="2">Uncharacterized protein</fullName>
    </submittedName>
</protein>
<dbReference type="Proteomes" id="UP000515947">
    <property type="component" value="Chromosome"/>
</dbReference>
<keyword evidence="1" id="KW-0812">Transmembrane</keyword>
<feature type="transmembrane region" description="Helical" evidence="1">
    <location>
        <begin position="69"/>
        <end position="88"/>
    </location>
</feature>
<evidence type="ECO:0000313" key="3">
    <source>
        <dbReference type="Proteomes" id="UP000515947"/>
    </source>
</evidence>
<reference evidence="2 3" key="1">
    <citation type="submission" date="2020-08" db="EMBL/GenBank/DDBJ databases">
        <title>Genome sequence of Nocardioides mesophilus KACC 16243T.</title>
        <authorList>
            <person name="Hyun D.-W."/>
            <person name="Bae J.-W."/>
        </authorList>
    </citation>
    <scope>NUCLEOTIDE SEQUENCE [LARGE SCALE GENOMIC DNA]</scope>
    <source>
        <strain evidence="2 3">KACC 16243</strain>
    </source>
</reference>
<evidence type="ECO:0000313" key="2">
    <source>
        <dbReference type="EMBL" id="QNN51844.1"/>
    </source>
</evidence>
<dbReference type="EMBL" id="CP060713">
    <property type="protein sequence ID" value="QNN51844.1"/>
    <property type="molecule type" value="Genomic_DNA"/>
</dbReference>
<proteinExistence type="predicted"/>
<gene>
    <name evidence="2" type="ORF">H9L09_15040</name>
</gene>
<keyword evidence="3" id="KW-1185">Reference proteome</keyword>
<accession>A0A7G9R8B9</accession>
<name>A0A7G9R8B9_9ACTN</name>
<keyword evidence="1" id="KW-1133">Transmembrane helix</keyword>
<keyword evidence="1" id="KW-0472">Membrane</keyword>
<feature type="transmembrane region" description="Helical" evidence="1">
    <location>
        <begin position="100"/>
        <end position="119"/>
    </location>
</feature>
<dbReference type="RefSeq" id="WP_187577687.1">
    <property type="nucleotide sequence ID" value="NZ_CP060713.1"/>
</dbReference>
<dbReference type="KEGG" id="nmes:H9L09_15040"/>
<sequence length="161" mass="16795">MRVHPVSWQPGASRSQRAASAAGVVRPAGRFGFHFLEMCAVMCIGGGLGVGLFFGAASLLGSPDLATDAPVWSALVASLILAAVMVAWMRFRRMDWRPAWEMAASSVAAAAVLIVGYGVDIVSAAALVPSVCLLACVAMIVVMLFRIPLYTSSHAGHHQAG</sequence>
<dbReference type="AlphaFoldDB" id="A0A7G9R8B9"/>
<feature type="transmembrane region" description="Helical" evidence="1">
    <location>
        <begin position="125"/>
        <end position="145"/>
    </location>
</feature>